<organism evidence="1 2">
    <name type="scientific">Rossellomorea marisflavi</name>
    <dbReference type="NCBI Taxonomy" id="189381"/>
    <lineage>
        <taxon>Bacteria</taxon>
        <taxon>Bacillati</taxon>
        <taxon>Bacillota</taxon>
        <taxon>Bacilli</taxon>
        <taxon>Bacillales</taxon>
        <taxon>Bacillaceae</taxon>
        <taxon>Rossellomorea</taxon>
    </lineage>
</organism>
<proteinExistence type="predicted"/>
<dbReference type="EMBL" id="LGUE01000004">
    <property type="protein sequence ID" value="KON85007.1"/>
    <property type="molecule type" value="Genomic_DNA"/>
</dbReference>
<reference evidence="2" key="1">
    <citation type="submission" date="2015-07" db="EMBL/GenBank/DDBJ databases">
        <title>Fjat-14235 jcm11544.</title>
        <authorList>
            <person name="Liu B."/>
            <person name="Wang J."/>
            <person name="Zhu Y."/>
            <person name="Liu G."/>
            <person name="Chen Q."/>
            <person name="Chen Z."/>
            <person name="Lan J."/>
            <person name="Che J."/>
            <person name="Ge C."/>
            <person name="Shi H."/>
            <person name="Pan Z."/>
            <person name="Liu X."/>
        </authorList>
    </citation>
    <scope>NUCLEOTIDE SEQUENCE [LARGE SCALE GENOMIC DNA]</scope>
    <source>
        <strain evidence="2">JCM 11544</strain>
    </source>
</reference>
<evidence type="ECO:0000313" key="2">
    <source>
        <dbReference type="Proteomes" id="UP000037405"/>
    </source>
</evidence>
<dbReference type="InterPro" id="IPR035406">
    <property type="entry name" value="DUF5412"/>
</dbReference>
<dbReference type="STRING" id="189381.GCA_900166615_01218"/>
<dbReference type="PATRIC" id="fig|189381.10.peg.1755"/>
<evidence type="ECO:0000313" key="1">
    <source>
        <dbReference type="EMBL" id="KON85007.1"/>
    </source>
</evidence>
<accession>A0A0J5WGM8</accession>
<dbReference type="AlphaFoldDB" id="A0A0J5WGM8"/>
<dbReference type="Proteomes" id="UP000037405">
    <property type="component" value="Unassembled WGS sequence"/>
</dbReference>
<dbReference type="OrthoDB" id="2357451at2"/>
<dbReference type="GeneID" id="89533215"/>
<name>A0A0J5WGM8_9BACI</name>
<dbReference type="RefSeq" id="WP_048012339.1">
    <property type="nucleotide sequence ID" value="NZ_CP047095.1"/>
</dbReference>
<protein>
    <submittedName>
        <fullName evidence="1">Uncharacterized protein</fullName>
    </submittedName>
</protein>
<comment type="caution">
    <text evidence="1">The sequence shown here is derived from an EMBL/GenBank/DDBJ whole genome shotgun (WGS) entry which is preliminary data.</text>
</comment>
<dbReference type="Pfam" id="PF17428">
    <property type="entry name" value="DUF5412"/>
    <property type="match status" value="1"/>
</dbReference>
<keyword evidence="2" id="KW-1185">Reference proteome</keyword>
<sequence length="130" mass="15094">MKRFIKKHPVGFTITISTIVFTAAVSWGLIALIHWSLFDIDRLEPGELITEETSPDGRYTVQTFLNNGGATVDYAVLGVLTFNEKKREAKNIYWQYHEEEGEISWVDDETVQINDQVLHLPDEVYDYRRE</sequence>
<gene>
    <name evidence="1" type="ORF">AF331_13505</name>
</gene>